<organism evidence="1 2">
    <name type="scientific">Paenibacillus crassostreae</name>
    <dbReference type="NCBI Taxonomy" id="1763538"/>
    <lineage>
        <taxon>Bacteria</taxon>
        <taxon>Bacillati</taxon>
        <taxon>Bacillota</taxon>
        <taxon>Bacilli</taxon>
        <taxon>Bacillales</taxon>
        <taxon>Paenibacillaceae</taxon>
        <taxon>Paenibacillus</taxon>
    </lineage>
</organism>
<dbReference type="Proteomes" id="UP000077134">
    <property type="component" value="Unassembled WGS sequence"/>
</dbReference>
<evidence type="ECO:0000313" key="1">
    <source>
        <dbReference type="EMBL" id="OAB71305.1"/>
    </source>
</evidence>
<dbReference type="CDD" id="cd11532">
    <property type="entry name" value="NTP-PPase_COG4997"/>
    <property type="match status" value="1"/>
</dbReference>
<dbReference type="AlphaFoldDB" id="A0A167AQ65"/>
<dbReference type="KEGG" id="pcx:LPB68_17285"/>
<dbReference type="OrthoDB" id="9813491at2"/>
<dbReference type="STRING" id="1763538.LPB68_17285"/>
<gene>
    <name evidence="1" type="ORF">PNBC_20155</name>
</gene>
<proteinExistence type="predicted"/>
<comment type="caution">
    <text evidence="1">The sequence shown here is derived from an EMBL/GenBank/DDBJ whole genome shotgun (WGS) entry which is preliminary data.</text>
</comment>
<reference evidence="1 2" key="1">
    <citation type="submission" date="2016-02" db="EMBL/GenBank/DDBJ databases">
        <title>Paenibacillus sp. LPB0068, isolated from Crassostrea gigas.</title>
        <authorList>
            <person name="Shin S.-K."/>
            <person name="Yi H."/>
        </authorList>
    </citation>
    <scope>NUCLEOTIDE SEQUENCE [LARGE SCALE GENOMIC DNA]</scope>
    <source>
        <strain evidence="1 2">LPB0068</strain>
    </source>
</reference>
<keyword evidence="2" id="KW-1185">Reference proteome</keyword>
<sequence length="110" mass="12833">MPTYNKLVRDRIPFIISSQGKECRTRILDTEEYTEELKVKLNEEVEEYTKADNDQEALEELADMQEVIRALAEAHGSNWVQLENIRVDKAEARGGFKERVYLIDVDDDLE</sequence>
<name>A0A167AQ65_9BACL</name>
<evidence type="ECO:0000313" key="2">
    <source>
        <dbReference type="Proteomes" id="UP000077134"/>
    </source>
</evidence>
<dbReference type="InterPro" id="IPR038735">
    <property type="entry name" value="MSMEG_1276-like_NTP-PPase_dom"/>
</dbReference>
<protein>
    <submittedName>
        <fullName evidence="1">Phosphoribosyl-ATP pyrophosphohydrolase</fullName>
    </submittedName>
</protein>
<dbReference type="RefSeq" id="WP_068661218.1">
    <property type="nucleotide sequence ID" value="NZ_CP017770.1"/>
</dbReference>
<dbReference type="GO" id="GO:0016787">
    <property type="term" value="F:hydrolase activity"/>
    <property type="evidence" value="ECO:0007669"/>
    <property type="project" value="UniProtKB-KW"/>
</dbReference>
<keyword evidence="1" id="KW-0378">Hydrolase</keyword>
<dbReference type="EMBL" id="LSFN01000041">
    <property type="protein sequence ID" value="OAB71305.1"/>
    <property type="molecule type" value="Genomic_DNA"/>
</dbReference>
<accession>A0A167AQ65</accession>